<sequence length="559" mass="66620">MLSKNLQNNIKNAIMLTIVFYMQGEKKMNVDECIESLDKLEIKRKADYSIWGYLYQFDLTLYDMLCHGTNDDLFNELYKDIQVIYQVEVIEDYIKNFTLLDKKYVRLAQVKYSSTTKEFKYWDVILDLYYDYLYLSNCSTEKVDIKCGIFFSTAKKIDFSKKDIEIEGRKVINNFIETINTAAISELEDDKSDGENSENHLKRVIEVINKYHSDEDLEFFLKNSLIISWTENRLNLINLIKKRLDDVFKDEFSIFPEKEKTDILYSVAINFIINEWQSKKKKKDIRRITISDVITHIKEICNNENNIAYNLIKSNIIKAIEKVIEEFISKLKREGKDDNEIEELLKDSYYKYADKLFEELGLMLKDKSNRYKLVNTISMEDTVSEEEYYKFNLIEEYGYLSTKQPYLKSYVKRILKFIDDNVKNKVYDINNIDIMLNFQTEIILFEHPNEKRKCVLLPKTYDNPEYEHGVILDRIIKSNIKPKVWYFDNLDIGDTVYDLDICKPEQMDVDIKEPYNNHYYIECMECLNQNNPFDNSKVNCIFCERCNKNGQDKNRKTFG</sequence>
<evidence type="ECO:0000313" key="1">
    <source>
        <dbReference type="EMBL" id="CDM68417.1"/>
    </source>
</evidence>
<dbReference type="STRING" id="1216932.CM240_1253"/>
<dbReference type="KEGG" id="clt:CM240_1253"/>
<keyword evidence="2" id="KW-1185">Reference proteome</keyword>
<reference evidence="1 2" key="1">
    <citation type="submission" date="2013-11" db="EMBL/GenBank/DDBJ databases">
        <title>Complete genome sequence of Clostridum sp. M2/40.</title>
        <authorList>
            <person name="Wibberg D."/>
            <person name="Puehler A."/>
            <person name="Schlueter A."/>
        </authorList>
    </citation>
    <scope>NUCLEOTIDE SEQUENCE [LARGE SCALE GENOMIC DNA]</scope>
    <source>
        <strain evidence="2">M2/40</strain>
    </source>
</reference>
<dbReference type="AlphaFoldDB" id="W6S2A8"/>
<organism evidence="1 2">
    <name type="scientific">Clostridium bornimense</name>
    <dbReference type="NCBI Taxonomy" id="1216932"/>
    <lineage>
        <taxon>Bacteria</taxon>
        <taxon>Bacillati</taxon>
        <taxon>Bacillota</taxon>
        <taxon>Clostridia</taxon>
        <taxon>Eubacteriales</taxon>
        <taxon>Clostridiaceae</taxon>
        <taxon>Clostridium</taxon>
    </lineage>
</organism>
<protein>
    <submittedName>
        <fullName evidence="1">Uncharacterized protein</fullName>
    </submittedName>
</protein>
<evidence type="ECO:0000313" key="2">
    <source>
        <dbReference type="Proteomes" id="UP000019426"/>
    </source>
</evidence>
<dbReference type="PATRIC" id="fig|1216932.3.peg.1247"/>
<gene>
    <name evidence="1" type="ORF">CM240_1253</name>
</gene>
<dbReference type="Proteomes" id="UP000019426">
    <property type="component" value="Chromosome M2/40_rep1"/>
</dbReference>
<dbReference type="HOGENOM" id="CLU_516492_0_0_9"/>
<dbReference type="EMBL" id="HG917868">
    <property type="protein sequence ID" value="CDM68417.1"/>
    <property type="molecule type" value="Genomic_DNA"/>
</dbReference>
<accession>W6S2A8</accession>
<proteinExistence type="predicted"/>
<name>W6S2A8_9CLOT</name>